<dbReference type="GeneID" id="92364308"/>
<protein>
    <submittedName>
        <fullName evidence="2">Uncharacterized protein</fullName>
    </submittedName>
</protein>
<dbReference type="OrthoDB" id="340311at2759"/>
<feature type="compositionally biased region" description="Basic and acidic residues" evidence="1">
    <location>
        <begin position="1"/>
        <end position="16"/>
    </location>
</feature>
<gene>
    <name evidence="2" type="ORF">cand_001230</name>
</gene>
<evidence type="ECO:0000313" key="2">
    <source>
        <dbReference type="EMBL" id="OII76600.1"/>
    </source>
</evidence>
<dbReference type="EMBL" id="LRBS01000057">
    <property type="protein sequence ID" value="OII76600.1"/>
    <property type="molecule type" value="Genomic_DNA"/>
</dbReference>
<organism evidence="2 3">
    <name type="scientific">Cryptosporidium andersoni</name>
    <dbReference type="NCBI Taxonomy" id="117008"/>
    <lineage>
        <taxon>Eukaryota</taxon>
        <taxon>Sar</taxon>
        <taxon>Alveolata</taxon>
        <taxon>Apicomplexa</taxon>
        <taxon>Conoidasida</taxon>
        <taxon>Coccidia</taxon>
        <taxon>Eucoccidiorida</taxon>
        <taxon>Eimeriorina</taxon>
        <taxon>Cryptosporidiidae</taxon>
        <taxon>Cryptosporidium</taxon>
    </lineage>
</organism>
<keyword evidence="3" id="KW-1185">Reference proteome</keyword>
<dbReference type="Proteomes" id="UP000186804">
    <property type="component" value="Unassembled WGS sequence"/>
</dbReference>
<evidence type="ECO:0000256" key="1">
    <source>
        <dbReference type="SAM" id="MobiDB-lite"/>
    </source>
</evidence>
<proteinExistence type="predicted"/>
<dbReference type="AlphaFoldDB" id="A0A1J4MQY0"/>
<name>A0A1J4MQY0_9CRYT</name>
<comment type="caution">
    <text evidence="2">The sequence shown here is derived from an EMBL/GenBank/DDBJ whole genome shotgun (WGS) entry which is preliminary data.</text>
</comment>
<dbReference type="VEuPathDB" id="CryptoDB:cand_001230"/>
<feature type="region of interest" description="Disordered" evidence="1">
    <location>
        <begin position="1"/>
        <end position="30"/>
    </location>
</feature>
<accession>A0A1J4MQY0</accession>
<sequence>MNELGDHNIEKRDIDNRTGNQEVEEEKISQEDHIENPNTISVDNNAAIELLNVNLQDMFANSFIGANVVNATRMQETIGESWPFDQYQATGLLPVDYAYWLTPYNTSIGPTAFVMMQSTATFPDGTQMDAQQARARRRRHVFGVCC</sequence>
<reference evidence="2 3" key="1">
    <citation type="submission" date="2016-10" db="EMBL/GenBank/DDBJ databases">
        <title>Reductive evolution of mitochondrial metabolism and differential evolution of invasion-related proteins in Cryptosporidium.</title>
        <authorList>
            <person name="Liu S."/>
            <person name="Roellig D.M."/>
            <person name="Guo Y."/>
            <person name="Li N."/>
            <person name="Frace M.A."/>
            <person name="Tang K."/>
            <person name="Zhang L."/>
            <person name="Feng Y."/>
            <person name="Xiao L."/>
        </authorList>
    </citation>
    <scope>NUCLEOTIDE SEQUENCE [LARGE SCALE GENOMIC DNA]</scope>
    <source>
        <strain evidence="2">30847</strain>
    </source>
</reference>
<evidence type="ECO:0000313" key="3">
    <source>
        <dbReference type="Proteomes" id="UP000186804"/>
    </source>
</evidence>
<dbReference type="RefSeq" id="XP_067068446.1">
    <property type="nucleotide sequence ID" value="XM_067210371.1"/>
</dbReference>